<proteinExistence type="predicted"/>
<keyword evidence="2" id="KW-1185">Reference proteome</keyword>
<dbReference type="EMBL" id="JXTB01000013">
    <property type="protein sequence ID" value="PON77442.1"/>
    <property type="molecule type" value="Genomic_DNA"/>
</dbReference>
<evidence type="ECO:0000313" key="2">
    <source>
        <dbReference type="Proteomes" id="UP000237105"/>
    </source>
</evidence>
<accession>A0A2P5DVX0</accession>
<dbReference type="InterPro" id="IPR043502">
    <property type="entry name" value="DNA/RNA_pol_sf"/>
</dbReference>
<protein>
    <submittedName>
        <fullName evidence="1">Uncharacterized protein</fullName>
    </submittedName>
</protein>
<dbReference type="STRING" id="3476.A0A2P5DVX0"/>
<gene>
    <name evidence="1" type="ORF">PanWU01x14_026030</name>
</gene>
<organism evidence="1 2">
    <name type="scientific">Parasponia andersonii</name>
    <name type="common">Sponia andersonii</name>
    <dbReference type="NCBI Taxonomy" id="3476"/>
    <lineage>
        <taxon>Eukaryota</taxon>
        <taxon>Viridiplantae</taxon>
        <taxon>Streptophyta</taxon>
        <taxon>Embryophyta</taxon>
        <taxon>Tracheophyta</taxon>
        <taxon>Spermatophyta</taxon>
        <taxon>Magnoliopsida</taxon>
        <taxon>eudicotyledons</taxon>
        <taxon>Gunneridae</taxon>
        <taxon>Pentapetalae</taxon>
        <taxon>rosids</taxon>
        <taxon>fabids</taxon>
        <taxon>Rosales</taxon>
        <taxon>Cannabaceae</taxon>
        <taxon>Parasponia</taxon>
    </lineage>
</organism>
<dbReference type="Proteomes" id="UP000237105">
    <property type="component" value="Unassembled WGS sequence"/>
</dbReference>
<reference evidence="2" key="1">
    <citation type="submission" date="2016-06" db="EMBL/GenBank/DDBJ databases">
        <title>Parallel loss of symbiosis genes in relatives of nitrogen-fixing non-legume Parasponia.</title>
        <authorList>
            <person name="Van Velzen R."/>
            <person name="Holmer R."/>
            <person name="Bu F."/>
            <person name="Rutten L."/>
            <person name="Van Zeijl A."/>
            <person name="Liu W."/>
            <person name="Santuari L."/>
            <person name="Cao Q."/>
            <person name="Sharma T."/>
            <person name="Shen D."/>
            <person name="Roswanjaya Y."/>
            <person name="Wardhani T."/>
            <person name="Kalhor M.S."/>
            <person name="Jansen J."/>
            <person name="Van den Hoogen J."/>
            <person name="Gungor B."/>
            <person name="Hartog M."/>
            <person name="Hontelez J."/>
            <person name="Verver J."/>
            <person name="Yang W.-C."/>
            <person name="Schijlen E."/>
            <person name="Repin R."/>
            <person name="Schilthuizen M."/>
            <person name="Schranz E."/>
            <person name="Heidstra R."/>
            <person name="Miyata K."/>
            <person name="Fedorova E."/>
            <person name="Kohlen W."/>
            <person name="Bisseling T."/>
            <person name="Smit S."/>
            <person name="Geurts R."/>
        </authorList>
    </citation>
    <scope>NUCLEOTIDE SEQUENCE [LARGE SCALE GENOMIC DNA]</scope>
    <source>
        <strain evidence="2">cv. WU1-14</strain>
    </source>
</reference>
<dbReference type="Gene3D" id="3.10.10.10">
    <property type="entry name" value="HIV Type 1 Reverse Transcriptase, subunit A, domain 1"/>
    <property type="match status" value="1"/>
</dbReference>
<sequence length="118" mass="13478">MRDKESCWNLVTSRLPILLLSLFRPTFRGSCKLLKLCSRGWKGCHHTEAKDHAIVLTEGTTPISVRPYRYPQIQKNEIERLVSEMLAAGIIQPSTSPFSSPVLLVKKKDGSWRFCVDY</sequence>
<dbReference type="PANTHER" id="PTHR15503:SF22">
    <property type="entry name" value="TRANSPOSON TY3-I GAG POLYPROTEIN"/>
    <property type="match status" value="1"/>
</dbReference>
<dbReference type="AlphaFoldDB" id="A0A2P5DVX0"/>
<dbReference type="PANTHER" id="PTHR15503">
    <property type="entry name" value="LDOC1 RELATED"/>
    <property type="match status" value="1"/>
</dbReference>
<comment type="caution">
    <text evidence="1">The sequence shown here is derived from an EMBL/GenBank/DDBJ whole genome shotgun (WGS) entry which is preliminary data.</text>
</comment>
<dbReference type="SUPFAM" id="SSF56672">
    <property type="entry name" value="DNA/RNA polymerases"/>
    <property type="match status" value="1"/>
</dbReference>
<evidence type="ECO:0000313" key="1">
    <source>
        <dbReference type="EMBL" id="PON77442.1"/>
    </source>
</evidence>
<dbReference type="OrthoDB" id="1194039at2759"/>
<name>A0A2P5DVX0_PARAD</name>
<dbReference type="InterPro" id="IPR032567">
    <property type="entry name" value="RTL1-rel"/>
</dbReference>